<dbReference type="InterPro" id="IPR001851">
    <property type="entry name" value="ABC_transp_permease"/>
</dbReference>
<dbReference type="GO" id="GO:0005886">
    <property type="term" value="C:plasma membrane"/>
    <property type="evidence" value="ECO:0007669"/>
    <property type="project" value="UniProtKB-SubCell"/>
</dbReference>
<accession>A0A511M5E1</accession>
<keyword evidence="3 7" id="KW-0812">Transmembrane</keyword>
<feature type="transmembrane region" description="Helical" evidence="7">
    <location>
        <begin position="238"/>
        <end position="255"/>
    </location>
</feature>
<keyword evidence="9" id="KW-1185">Reference proteome</keyword>
<protein>
    <submittedName>
        <fullName evidence="8">Sugar ABC transporter permease</fullName>
    </submittedName>
</protein>
<dbReference type="EMBL" id="BJXA01000001">
    <property type="protein sequence ID" value="GEM35874.1"/>
    <property type="molecule type" value="Genomic_DNA"/>
</dbReference>
<gene>
    <name evidence="8" type="primary">rbsC</name>
    <name evidence="8" type="ORF">NN4_03930</name>
</gene>
<feature type="transmembrane region" description="Helical" evidence="7">
    <location>
        <begin position="186"/>
        <end position="207"/>
    </location>
</feature>
<keyword evidence="4 7" id="KW-1133">Transmembrane helix</keyword>
<dbReference type="CDD" id="cd06579">
    <property type="entry name" value="TM_PBP1_transp_AraH_like"/>
    <property type="match status" value="1"/>
</dbReference>
<keyword evidence="2" id="KW-1003">Cell membrane</keyword>
<dbReference type="PANTHER" id="PTHR32196">
    <property type="entry name" value="ABC TRANSPORTER PERMEASE PROTEIN YPHD-RELATED-RELATED"/>
    <property type="match status" value="1"/>
</dbReference>
<evidence type="ECO:0000256" key="1">
    <source>
        <dbReference type="ARBA" id="ARBA00004651"/>
    </source>
</evidence>
<organism evidence="8 9">
    <name type="scientific">Nocardia ninae NBRC 108245</name>
    <dbReference type="NCBI Taxonomy" id="1210091"/>
    <lineage>
        <taxon>Bacteria</taxon>
        <taxon>Bacillati</taxon>
        <taxon>Actinomycetota</taxon>
        <taxon>Actinomycetes</taxon>
        <taxon>Mycobacteriales</taxon>
        <taxon>Nocardiaceae</taxon>
        <taxon>Nocardia</taxon>
    </lineage>
</organism>
<evidence type="ECO:0000256" key="3">
    <source>
        <dbReference type="ARBA" id="ARBA00022692"/>
    </source>
</evidence>
<dbReference type="AlphaFoldDB" id="A0A511M5E1"/>
<reference evidence="8 9" key="1">
    <citation type="submission" date="2019-07" db="EMBL/GenBank/DDBJ databases">
        <title>Whole genome shotgun sequence of Nocardia ninae NBRC 108245.</title>
        <authorList>
            <person name="Hosoyama A."/>
            <person name="Uohara A."/>
            <person name="Ohji S."/>
            <person name="Ichikawa N."/>
        </authorList>
    </citation>
    <scope>NUCLEOTIDE SEQUENCE [LARGE SCALE GENOMIC DNA]</scope>
    <source>
        <strain evidence="8 9">NBRC 108245</strain>
    </source>
</reference>
<dbReference type="Proteomes" id="UP000321424">
    <property type="component" value="Unassembled WGS sequence"/>
</dbReference>
<dbReference type="Pfam" id="PF02653">
    <property type="entry name" value="BPD_transp_2"/>
    <property type="match status" value="1"/>
</dbReference>
<feature type="transmembrane region" description="Helical" evidence="7">
    <location>
        <begin position="146"/>
        <end position="166"/>
    </location>
</feature>
<sequence>MTERIRSTPTVRTEAKTPAVDGDPPTASRRKGGRGELRKHLTLIVALIALLLVGALTKGEDFLSTGNMITILTLASVIGVVTVGMTFVIIGGGIDLSVGAIIALASVWCTTTATQSYGVAGMVLCALLVGLGCGVLNGALIAYGRLVPFIVTLAMMVAARGLAEQISGRQSQLVTTDLLALAQNRVLGIPLLVYLFVVVVAIGWIVLERTTFGRRSAAVGGNPEAARLAGIDVRRHTLLLYAASGLCCGIAAVMLTAQTTTGTSTNGQLYELDAIAAVVIGGTLLSGGFGTITGSILGVLVFTVIEDLFILNNLEQPIQAIGKGAIIVAVLLFQRFGRARAVPTLT</sequence>
<evidence type="ECO:0000256" key="6">
    <source>
        <dbReference type="SAM" id="MobiDB-lite"/>
    </source>
</evidence>
<feature type="transmembrane region" description="Helical" evidence="7">
    <location>
        <begin position="275"/>
        <end position="305"/>
    </location>
</feature>
<evidence type="ECO:0000256" key="7">
    <source>
        <dbReference type="SAM" id="Phobius"/>
    </source>
</evidence>
<evidence type="ECO:0000256" key="4">
    <source>
        <dbReference type="ARBA" id="ARBA00022989"/>
    </source>
</evidence>
<proteinExistence type="predicted"/>
<comment type="subcellular location">
    <subcellularLocation>
        <location evidence="1">Cell membrane</location>
        <topology evidence="1">Multi-pass membrane protein</topology>
    </subcellularLocation>
</comment>
<feature type="transmembrane region" description="Helical" evidence="7">
    <location>
        <begin position="40"/>
        <end position="57"/>
    </location>
</feature>
<name>A0A511M5E1_9NOCA</name>
<dbReference type="PANTHER" id="PTHR32196:SF72">
    <property type="entry name" value="RIBOSE IMPORT PERMEASE PROTEIN RBSC"/>
    <property type="match status" value="1"/>
</dbReference>
<dbReference type="RefSeq" id="WP_246180650.1">
    <property type="nucleotide sequence ID" value="NZ_BJXA01000001.1"/>
</dbReference>
<evidence type="ECO:0000313" key="8">
    <source>
        <dbReference type="EMBL" id="GEM35874.1"/>
    </source>
</evidence>
<feature type="transmembrane region" description="Helical" evidence="7">
    <location>
        <begin position="69"/>
        <end position="89"/>
    </location>
</feature>
<comment type="caution">
    <text evidence="8">The sequence shown here is derived from an EMBL/GenBank/DDBJ whole genome shotgun (WGS) entry which is preliminary data.</text>
</comment>
<evidence type="ECO:0000256" key="5">
    <source>
        <dbReference type="ARBA" id="ARBA00023136"/>
    </source>
</evidence>
<evidence type="ECO:0000313" key="9">
    <source>
        <dbReference type="Proteomes" id="UP000321424"/>
    </source>
</evidence>
<feature type="transmembrane region" description="Helical" evidence="7">
    <location>
        <begin position="96"/>
        <end position="113"/>
    </location>
</feature>
<feature type="region of interest" description="Disordered" evidence="6">
    <location>
        <begin position="1"/>
        <end position="34"/>
    </location>
</feature>
<keyword evidence="5 7" id="KW-0472">Membrane</keyword>
<dbReference type="GO" id="GO:0022857">
    <property type="term" value="F:transmembrane transporter activity"/>
    <property type="evidence" value="ECO:0007669"/>
    <property type="project" value="InterPro"/>
</dbReference>
<feature type="transmembrane region" description="Helical" evidence="7">
    <location>
        <begin position="119"/>
        <end position="139"/>
    </location>
</feature>
<evidence type="ECO:0000256" key="2">
    <source>
        <dbReference type="ARBA" id="ARBA00022475"/>
    </source>
</evidence>